<dbReference type="PANTHER" id="PTHR23132">
    <property type="entry name" value="D-ALANINE--D-ALANINE LIGASE"/>
    <property type="match status" value="1"/>
</dbReference>
<feature type="binding site" evidence="14">
    <location>
        <begin position="225"/>
        <end position="232"/>
    </location>
    <ligand>
        <name>ATP</name>
        <dbReference type="ChEBI" id="CHEBI:30616"/>
    </ligand>
</feature>
<dbReference type="NCBIfam" id="NF002528">
    <property type="entry name" value="PRK01966.1-4"/>
    <property type="match status" value="1"/>
</dbReference>
<evidence type="ECO:0000256" key="1">
    <source>
        <dbReference type="ARBA" id="ARBA00001936"/>
    </source>
</evidence>
<dbReference type="GO" id="GO:0071555">
    <property type="term" value="P:cell wall organization"/>
    <property type="evidence" value="ECO:0007669"/>
    <property type="project" value="UniProtKB-KW"/>
</dbReference>
<evidence type="ECO:0000256" key="7">
    <source>
        <dbReference type="ARBA" id="ARBA00022842"/>
    </source>
</evidence>
<comment type="subcellular location">
    <subcellularLocation>
        <location evidence="12">Cytoplasm</location>
    </subcellularLocation>
</comment>
<dbReference type="PROSITE" id="PS50975">
    <property type="entry name" value="ATP_GRASP"/>
    <property type="match status" value="1"/>
</dbReference>
<dbReference type="EMBL" id="CP060635">
    <property type="protein sequence ID" value="QNM09045.1"/>
    <property type="molecule type" value="Genomic_DNA"/>
</dbReference>
<keyword evidence="9 12" id="KW-0573">Peptidoglycan synthesis</keyword>
<dbReference type="RefSeq" id="WP_118647948.1">
    <property type="nucleotide sequence ID" value="NZ_CP060635.1"/>
</dbReference>
<keyword evidence="3 12" id="KW-0436">Ligase</keyword>
<keyword evidence="10 15" id="KW-0464">Manganese</keyword>
<evidence type="ECO:0000256" key="6">
    <source>
        <dbReference type="ARBA" id="ARBA00022840"/>
    </source>
</evidence>
<dbReference type="SUPFAM" id="SSF56059">
    <property type="entry name" value="Glutathione synthetase ATP-binding domain-like"/>
    <property type="match status" value="1"/>
</dbReference>
<evidence type="ECO:0000256" key="10">
    <source>
        <dbReference type="ARBA" id="ARBA00023211"/>
    </source>
</evidence>
<gene>
    <name evidence="18" type="primary">vanG</name>
    <name evidence="12" type="synonym">ddl</name>
    <name evidence="18" type="ORF">H9Q79_01750</name>
</gene>
<dbReference type="GO" id="GO:0009252">
    <property type="term" value="P:peptidoglycan biosynthetic process"/>
    <property type="evidence" value="ECO:0007669"/>
    <property type="project" value="UniProtKB-UniRule"/>
</dbReference>
<dbReference type="GO" id="GO:0046872">
    <property type="term" value="F:metal ion binding"/>
    <property type="evidence" value="ECO:0007669"/>
    <property type="project" value="UniProtKB-KW"/>
</dbReference>
<proteinExistence type="inferred from homology"/>
<evidence type="ECO:0000256" key="3">
    <source>
        <dbReference type="ARBA" id="ARBA00022598"/>
    </source>
</evidence>
<evidence type="ECO:0000256" key="4">
    <source>
        <dbReference type="ARBA" id="ARBA00022723"/>
    </source>
</evidence>
<dbReference type="KEGG" id="whj:H9Q79_01750"/>
<dbReference type="Pfam" id="PF07478">
    <property type="entry name" value="Dala_Dala_lig_C"/>
    <property type="match status" value="1"/>
</dbReference>
<protein>
    <recommendedName>
        <fullName evidence="12">D-alanine--D-alanine ligase</fullName>
        <ecNumber evidence="12">6.3.2.4</ecNumber>
    </recommendedName>
    <alternativeName>
        <fullName evidence="12">D-Ala-D-Ala ligase</fullName>
    </alternativeName>
    <alternativeName>
        <fullName evidence="12">D-alanylalanine synthetase</fullName>
    </alternativeName>
</protein>
<comment type="similarity">
    <text evidence="2 12">Belongs to the D-alanine--D-alanine ligase family.</text>
</comment>
<dbReference type="Gene3D" id="3.30.1490.20">
    <property type="entry name" value="ATP-grasp fold, A domain"/>
    <property type="match status" value="1"/>
</dbReference>
<dbReference type="InterPro" id="IPR000291">
    <property type="entry name" value="D-Ala_lig_Van_CS"/>
</dbReference>
<dbReference type="PROSITE" id="PS00843">
    <property type="entry name" value="DALA_DALA_LIGASE_1"/>
    <property type="match status" value="1"/>
</dbReference>
<dbReference type="PIRSF" id="PIRSF039102">
    <property type="entry name" value="Ddl/VanB"/>
    <property type="match status" value="1"/>
</dbReference>
<dbReference type="Gene3D" id="3.40.50.20">
    <property type="match status" value="1"/>
</dbReference>
<accession>A0A7G9GE13</accession>
<dbReference type="Proteomes" id="UP000515860">
    <property type="component" value="Chromosome"/>
</dbReference>
<dbReference type="InterPro" id="IPR011127">
    <property type="entry name" value="Dala_Dala_lig_N"/>
</dbReference>
<dbReference type="Pfam" id="PF01820">
    <property type="entry name" value="Dala_Dala_lig_N"/>
    <property type="match status" value="1"/>
</dbReference>
<keyword evidence="8 12" id="KW-0133">Cell shape</keyword>
<keyword evidence="5 14" id="KW-0547">Nucleotide-binding</keyword>
<dbReference type="Gene3D" id="3.30.470.20">
    <property type="entry name" value="ATP-grasp fold, B domain"/>
    <property type="match status" value="1"/>
</dbReference>
<dbReference type="UniPathway" id="UPA00219"/>
<comment type="cofactor">
    <cofactor evidence="1">
        <name>Mn(2+)</name>
        <dbReference type="ChEBI" id="CHEBI:29035"/>
    </cofactor>
</comment>
<evidence type="ECO:0000256" key="8">
    <source>
        <dbReference type="ARBA" id="ARBA00022960"/>
    </source>
</evidence>
<evidence type="ECO:0000313" key="18">
    <source>
        <dbReference type="EMBL" id="QNM09045.1"/>
    </source>
</evidence>
<evidence type="ECO:0000256" key="12">
    <source>
        <dbReference type="HAMAP-Rule" id="MF_00047"/>
    </source>
</evidence>
<name>A0A7G9GE13_9FIRM</name>
<feature type="active site" evidence="13">
    <location>
        <position position="195"/>
    </location>
</feature>
<keyword evidence="4 15" id="KW-0479">Metal-binding</keyword>
<keyword evidence="12" id="KW-0963">Cytoplasm</keyword>
<dbReference type="InterPro" id="IPR011095">
    <property type="entry name" value="Dala_Dala_lig_C"/>
</dbReference>
<comment type="function">
    <text evidence="12">Cell wall formation.</text>
</comment>
<sequence length="356" mass="38570">MRKTIAILFGGCSSEYEVSLQSAAAVLDAVDRKKYEVLKIGITRDGTWLEYEGGTDEIRNDGWASHPSCTPAMISADRKDHGVMVWKEGRPELVYVDAVFPVLHGRNGEDGSVQGLCALAGIPVVGCGILSSALCMDKHRAHLLAETAGIEVPEGQVFGRKECASGELGRLKEAAERLGLSKGRPVFVKPVKAGSSFGITRVERAEELEEAVREALRQDQEVLVEESVDGFEVGCAILGTEQLTVGKVDEIELSGGLFDFTEKYHLLTSKIHMPARITEETAGRVREAAVRIYRVLGCSGFARVDLFLKPDGSLVFNEVNTIPGFTSHSRYPNMMKGVGRSFGDVVNTLIGLAEPS</sequence>
<dbReference type="SUPFAM" id="SSF52440">
    <property type="entry name" value="PreATP-grasp domain"/>
    <property type="match status" value="1"/>
</dbReference>
<keyword evidence="11 12" id="KW-0961">Cell wall biogenesis/degradation</keyword>
<evidence type="ECO:0000256" key="11">
    <source>
        <dbReference type="ARBA" id="ARBA00023316"/>
    </source>
</evidence>
<dbReference type="InterPro" id="IPR005905">
    <property type="entry name" value="D_ala_D_ala"/>
</dbReference>
<comment type="cofactor">
    <cofactor evidence="15">
        <name>Mg(2+)</name>
        <dbReference type="ChEBI" id="CHEBI:18420"/>
    </cofactor>
    <cofactor evidence="15">
        <name>Mn(2+)</name>
        <dbReference type="ChEBI" id="CHEBI:29035"/>
    </cofactor>
    <text evidence="15">Binds 2 magnesium or manganese ions per subunit.</text>
</comment>
<dbReference type="AlphaFoldDB" id="A0A7G9GE13"/>
<dbReference type="EC" id="6.3.2.4" evidence="12"/>
<comment type="pathway">
    <text evidence="12">Cell wall biogenesis; peptidoglycan biosynthesis.</text>
</comment>
<feature type="binding site" evidence="15">
    <location>
        <position position="320"/>
    </location>
    <ligand>
        <name>Mg(2+)</name>
        <dbReference type="ChEBI" id="CHEBI:18420"/>
        <label>2</label>
    </ligand>
</feature>
<comment type="catalytic activity">
    <reaction evidence="12">
        <text>2 D-alanine + ATP = D-alanyl-D-alanine + ADP + phosphate + H(+)</text>
        <dbReference type="Rhea" id="RHEA:11224"/>
        <dbReference type="ChEBI" id="CHEBI:15378"/>
        <dbReference type="ChEBI" id="CHEBI:30616"/>
        <dbReference type="ChEBI" id="CHEBI:43474"/>
        <dbReference type="ChEBI" id="CHEBI:57416"/>
        <dbReference type="ChEBI" id="CHEBI:57822"/>
        <dbReference type="ChEBI" id="CHEBI:456216"/>
        <dbReference type="EC" id="6.3.2.4"/>
    </reaction>
</comment>
<keyword evidence="19" id="KW-1185">Reference proteome</keyword>
<evidence type="ECO:0000256" key="14">
    <source>
        <dbReference type="PIRSR" id="PIRSR039102-2"/>
    </source>
</evidence>
<dbReference type="InterPro" id="IPR016185">
    <property type="entry name" value="PreATP-grasp_dom_sf"/>
</dbReference>
<keyword evidence="6 16" id="KW-0067">ATP-binding</keyword>
<evidence type="ECO:0000256" key="16">
    <source>
        <dbReference type="PROSITE-ProRule" id="PRU00409"/>
    </source>
</evidence>
<feature type="binding site" evidence="15">
    <location>
        <position position="318"/>
    </location>
    <ligand>
        <name>Mg(2+)</name>
        <dbReference type="ChEBI" id="CHEBI:18420"/>
        <label>2</label>
    </ligand>
</feature>
<feature type="binding site" evidence="15">
    <location>
        <position position="305"/>
    </location>
    <ligand>
        <name>Mg(2+)</name>
        <dbReference type="ChEBI" id="CHEBI:18420"/>
        <label>1</label>
    </ligand>
</feature>
<dbReference type="GO" id="GO:0008716">
    <property type="term" value="F:D-alanine-D-alanine ligase activity"/>
    <property type="evidence" value="ECO:0007669"/>
    <property type="project" value="UniProtKB-UniRule"/>
</dbReference>
<dbReference type="NCBIfam" id="NF000091">
    <property type="entry name" value="D_ala_D_ser_VanG"/>
    <property type="match status" value="1"/>
</dbReference>
<feature type="binding site" evidence="14">
    <location>
        <begin position="187"/>
        <end position="189"/>
    </location>
    <ligand>
        <name>ATP</name>
        <dbReference type="ChEBI" id="CHEBI:30616"/>
    </ligand>
</feature>
<dbReference type="InterPro" id="IPR011761">
    <property type="entry name" value="ATP-grasp"/>
</dbReference>
<dbReference type="PROSITE" id="PS00844">
    <property type="entry name" value="DALA_DALA_LIGASE_2"/>
    <property type="match status" value="1"/>
</dbReference>
<feature type="active site" evidence="13">
    <location>
        <position position="329"/>
    </location>
</feature>
<evidence type="ECO:0000256" key="9">
    <source>
        <dbReference type="ARBA" id="ARBA00022984"/>
    </source>
</evidence>
<feature type="binding site" evidence="14">
    <location>
        <begin position="317"/>
        <end position="318"/>
    </location>
    <ligand>
        <name>ATP</name>
        <dbReference type="ChEBI" id="CHEBI:30616"/>
    </ligand>
</feature>
<keyword evidence="7 15" id="KW-0460">Magnesium</keyword>
<dbReference type="HAMAP" id="MF_00047">
    <property type="entry name" value="Dala_Dala_lig"/>
    <property type="match status" value="1"/>
</dbReference>
<feature type="active site" evidence="13">
    <location>
        <position position="15"/>
    </location>
</feature>
<evidence type="ECO:0000259" key="17">
    <source>
        <dbReference type="PROSITE" id="PS50975"/>
    </source>
</evidence>
<dbReference type="GO" id="GO:0005829">
    <property type="term" value="C:cytosol"/>
    <property type="evidence" value="ECO:0007669"/>
    <property type="project" value="TreeGrafter"/>
</dbReference>
<evidence type="ECO:0000256" key="2">
    <source>
        <dbReference type="ARBA" id="ARBA00010871"/>
    </source>
</evidence>
<feature type="binding site" evidence="14">
    <location>
        <position position="138"/>
    </location>
    <ligand>
        <name>ATP</name>
        <dbReference type="ChEBI" id="CHEBI:30616"/>
    </ligand>
</feature>
<dbReference type="InterPro" id="IPR013815">
    <property type="entry name" value="ATP_grasp_subdomain_1"/>
</dbReference>
<feature type="binding site" evidence="14">
    <location>
        <begin position="195"/>
        <end position="196"/>
    </location>
    <ligand>
        <name>ATP</name>
        <dbReference type="ChEBI" id="CHEBI:30616"/>
    </ligand>
</feature>
<evidence type="ECO:0000313" key="19">
    <source>
        <dbReference type="Proteomes" id="UP000515860"/>
    </source>
</evidence>
<feature type="domain" description="ATP-grasp" evidence="17">
    <location>
        <begin position="142"/>
        <end position="351"/>
    </location>
</feature>
<evidence type="ECO:0000256" key="13">
    <source>
        <dbReference type="PIRSR" id="PIRSR039102-1"/>
    </source>
</evidence>
<dbReference type="PANTHER" id="PTHR23132:SF25">
    <property type="entry name" value="D-ALANINE--D-ALANINE LIGASE A"/>
    <property type="match status" value="1"/>
</dbReference>
<evidence type="ECO:0000256" key="15">
    <source>
        <dbReference type="PIRSR" id="PIRSR039102-3"/>
    </source>
</evidence>
<evidence type="ECO:0000256" key="5">
    <source>
        <dbReference type="ARBA" id="ARBA00022741"/>
    </source>
</evidence>
<dbReference type="GO" id="GO:0008360">
    <property type="term" value="P:regulation of cell shape"/>
    <property type="evidence" value="ECO:0007669"/>
    <property type="project" value="UniProtKB-KW"/>
</dbReference>
<feature type="binding site" evidence="15">
    <location>
        <position position="318"/>
    </location>
    <ligand>
        <name>Mg(2+)</name>
        <dbReference type="ChEBI" id="CHEBI:18420"/>
        <label>1</label>
    </ligand>
</feature>
<dbReference type="NCBIfam" id="TIGR01205">
    <property type="entry name" value="D_ala_D_alaTIGR"/>
    <property type="match status" value="1"/>
</dbReference>
<dbReference type="GO" id="GO:0005524">
    <property type="term" value="F:ATP binding"/>
    <property type="evidence" value="ECO:0007669"/>
    <property type="project" value="UniProtKB-UniRule"/>
</dbReference>
<organism evidence="18 19">
    <name type="scientific">Wansuia hejianensis</name>
    <dbReference type="NCBI Taxonomy" id="2763667"/>
    <lineage>
        <taxon>Bacteria</taxon>
        <taxon>Bacillati</taxon>
        <taxon>Bacillota</taxon>
        <taxon>Clostridia</taxon>
        <taxon>Lachnospirales</taxon>
        <taxon>Lachnospiraceae</taxon>
        <taxon>Wansuia</taxon>
    </lineage>
</organism>
<reference evidence="18 19" key="1">
    <citation type="submission" date="2020-08" db="EMBL/GenBank/DDBJ databases">
        <authorList>
            <person name="Liu C."/>
            <person name="Sun Q."/>
        </authorList>
    </citation>
    <scope>NUCLEOTIDE SEQUENCE [LARGE SCALE GENOMIC DNA]</scope>
    <source>
        <strain evidence="18 19">NSJ-29</strain>
    </source>
</reference>